<dbReference type="FunFam" id="3.50.50.80:FF:000001">
    <property type="entry name" value="ubiquitin-like modifier-activating enzyme 1"/>
    <property type="match status" value="1"/>
</dbReference>
<dbReference type="FunFam" id="3.40.50.12550:FF:000001">
    <property type="entry name" value="Ubiquitin-activating enzyme E1 1"/>
    <property type="match status" value="1"/>
</dbReference>
<dbReference type="EMBL" id="JANIEX010000134">
    <property type="protein sequence ID" value="KAJ3572643.1"/>
    <property type="molecule type" value="Genomic_DNA"/>
</dbReference>
<dbReference type="AlphaFoldDB" id="A0AAD5YYP7"/>
<dbReference type="InterPro" id="IPR018075">
    <property type="entry name" value="UBQ-activ_enz_E1"/>
</dbReference>
<dbReference type="Gene3D" id="1.10.10.2660">
    <property type="entry name" value="Ubiquitin-activating enzyme E1, SCCH domain"/>
    <property type="match status" value="1"/>
</dbReference>
<comment type="subunit">
    <text evidence="4">Monomer.</text>
</comment>
<dbReference type="FunFam" id="2.40.30.180:FF:000001">
    <property type="entry name" value="ubiquitin-like modifier-activating enzyme 1"/>
    <property type="match status" value="1"/>
</dbReference>
<dbReference type="InterPro" id="IPR032420">
    <property type="entry name" value="E1_4HB"/>
</dbReference>
<evidence type="ECO:0000256" key="6">
    <source>
        <dbReference type="ARBA" id="ARBA00022598"/>
    </source>
</evidence>
<dbReference type="InterPro" id="IPR042302">
    <property type="entry name" value="E1_FCCH_sf"/>
</dbReference>
<dbReference type="GO" id="GO:0006974">
    <property type="term" value="P:DNA damage response"/>
    <property type="evidence" value="ECO:0007669"/>
    <property type="project" value="TreeGrafter"/>
</dbReference>
<dbReference type="PANTHER" id="PTHR10953:SF4">
    <property type="entry name" value="UBIQUITIN-ACTIVATING ENZYME E1 C-TERMINAL DOMAIN-CONTAINING PROTEIN"/>
    <property type="match status" value="1"/>
</dbReference>
<evidence type="ECO:0000256" key="7">
    <source>
        <dbReference type="ARBA" id="ARBA00022741"/>
    </source>
</evidence>
<comment type="similarity">
    <text evidence="3">Belongs to the ubiquitin-activating E1 family.</text>
</comment>
<dbReference type="InterPro" id="IPR000011">
    <property type="entry name" value="UBQ/SUMO-activ_enz_E1-like"/>
</dbReference>
<dbReference type="InterPro" id="IPR042449">
    <property type="entry name" value="Ub-E1_IAD_1"/>
</dbReference>
<dbReference type="Pfam" id="PF16191">
    <property type="entry name" value="E1_4HB"/>
    <property type="match status" value="1"/>
</dbReference>
<dbReference type="PANTHER" id="PTHR10953">
    <property type="entry name" value="UBIQUITIN-ACTIVATING ENZYME E1"/>
    <property type="match status" value="1"/>
</dbReference>
<dbReference type="NCBIfam" id="TIGR01408">
    <property type="entry name" value="Ube1"/>
    <property type="match status" value="1"/>
</dbReference>
<dbReference type="FunFam" id="3.10.290.60:FF:000001">
    <property type="entry name" value="Ubiquitin-activating enzyme E1 2"/>
    <property type="match status" value="1"/>
</dbReference>
<sequence>MAAPASLGQQMDIDEAAIDEGLYSRQLYVLGHEAMKRMAASNVLIVGLQGLGVEIAKNIVLAGVKSVTIYDPEPVTVQDLSSQFFLRHEDIGKLRAAATLPRLSELNAYVPVRDLGGQAGQPISIDLIRGFQVVVLCGIPLEKQVEINDWTHENGVHFVAAETRGLFASVFNDFGPRFTCVDVTGEQPLSGMIVSVDKDQEGLVTCLDETRHGLEDGDFVTFTEVQGMTELNGCEPRKISVKGPYTFTIGDTSGFQDYKRGGIFTQVKMPKIIDFKSLREALKEPEYFITDFAKFDRPAALHAGFQALSQFKQQTGRLPKPRNAADAAQVVALAKKIDADADEKTLTELSYQATGDLAPMNAVIGGFVAQEVLKACSAKFHPMVQNMYFDSLESLPSELPTEADVQPIGSRYDGQIAVFGKAFQEKIANYREFLVGAGAIGCEMLKNWSMIGLASGPQGVIHVTDLDTIEKSNLNRQFLFRPKDLGKFKSEVAAAAVADMNPDLAGKILSKQEPVGPDTENIYDENFFDGIDAVTNALDNIKARLYMDQRCVFYRKPLLDSGTLGTKGNVQVIVPDLTESYASSQDPPEKETPSCTIKNFPNAINHTIEWSRMQFDSLFVKPPQAVNAYLSEPNYLESNLKYSGQQKEQIEQLVSFLVTNKPLTFEECIVWARLQFERDYNNDIRQLLFSLPKDAVTSTGQPFWSGPKRAPDPLTFNSNDPTHLAYIIAAANLHAFNYGLRGDSDPALFRKVADAVIVPEFTPKSGVKIQINDNDPAPQAGQAAGDDEIQGLVTQLPAPNSLAGYRLTPVEFEKDDDTNHHIDFITAASNLRAMNYGINPADRHSTKQIAGKIIPAIATTTSLVTGLVCLELYKLIDGKRKLDDYKNGFVNLALPFFGFSEPIAAPKKKYGDTEWTLWDRFVFEGNPTLDSIIKYFEEKHKLEVSMVSQGVSMLWSSFIGKKKSEERRPLQFSKLVELVSKKPIPPHVKQLVTEIMVCDEEGEDVEVPFLVVRI</sequence>
<comment type="catalytic activity">
    <reaction evidence="1">
        <text>ATP + ubiquitin + [E1 ubiquitin-activating enzyme]-L-cysteine = AMP + diphosphate + S-ubiquitinyl-[E1 ubiquitin-activating enzyme]-L-cysteine.</text>
        <dbReference type="EC" id="6.2.1.45"/>
    </reaction>
</comment>
<accession>A0AAD5YYP7</accession>
<organism evidence="12 13">
    <name type="scientific">Leucocoprinus birnbaumii</name>
    <dbReference type="NCBI Taxonomy" id="56174"/>
    <lineage>
        <taxon>Eukaryota</taxon>
        <taxon>Fungi</taxon>
        <taxon>Dikarya</taxon>
        <taxon>Basidiomycota</taxon>
        <taxon>Agaricomycotina</taxon>
        <taxon>Agaricomycetes</taxon>
        <taxon>Agaricomycetidae</taxon>
        <taxon>Agaricales</taxon>
        <taxon>Agaricineae</taxon>
        <taxon>Agaricaceae</taxon>
        <taxon>Leucocoprinus</taxon>
    </lineage>
</organism>
<dbReference type="PRINTS" id="PR01849">
    <property type="entry name" value="UBIQUITINACT"/>
</dbReference>
<evidence type="ECO:0000256" key="8">
    <source>
        <dbReference type="ARBA" id="ARBA00022786"/>
    </source>
</evidence>
<dbReference type="InterPro" id="IPR042063">
    <property type="entry name" value="Ubi_acti_E1_SCCH"/>
</dbReference>
<dbReference type="InterPro" id="IPR035985">
    <property type="entry name" value="Ubiquitin-activating_enz"/>
</dbReference>
<feature type="domain" description="Ubiquitin-activating enzyme E1 C-terminal" evidence="11">
    <location>
        <begin position="885"/>
        <end position="1010"/>
    </location>
</feature>
<dbReference type="Gene3D" id="3.50.50.80">
    <property type="entry name" value="Ubiquitin-activating enzyme E1, inactive adenylation domain, subdomain 1"/>
    <property type="match status" value="1"/>
</dbReference>
<dbReference type="FunFam" id="1.10.10.2660:FF:000001">
    <property type="entry name" value="Ubiquitin-activating enzyme E1 1"/>
    <property type="match status" value="1"/>
</dbReference>
<dbReference type="Pfam" id="PF16190">
    <property type="entry name" value="E1_FCCH"/>
    <property type="match status" value="1"/>
</dbReference>
<evidence type="ECO:0000256" key="9">
    <source>
        <dbReference type="ARBA" id="ARBA00022840"/>
    </source>
</evidence>
<evidence type="ECO:0000313" key="12">
    <source>
        <dbReference type="EMBL" id="KAJ3572643.1"/>
    </source>
</evidence>
<dbReference type="Pfam" id="PF00899">
    <property type="entry name" value="ThiF"/>
    <property type="match status" value="1"/>
</dbReference>
<comment type="pathway">
    <text evidence="2">Protein modification; protein ubiquitination.</text>
</comment>
<keyword evidence="9" id="KW-0067">ATP-binding</keyword>
<dbReference type="InterPro" id="IPR000594">
    <property type="entry name" value="ThiF_NAD_FAD-bd"/>
</dbReference>
<evidence type="ECO:0000256" key="1">
    <source>
        <dbReference type="ARBA" id="ARBA00000488"/>
    </source>
</evidence>
<keyword evidence="6" id="KW-0436">Ligase</keyword>
<dbReference type="FunFam" id="3.40.50.720:FF:000015">
    <property type="entry name" value="Ubiquitin-activating enzyme E1 1"/>
    <property type="match status" value="1"/>
</dbReference>
<dbReference type="SUPFAM" id="SSF69572">
    <property type="entry name" value="Activating enzymes of the ubiquitin-like proteins"/>
    <property type="match status" value="2"/>
</dbReference>
<dbReference type="Gene3D" id="2.40.30.180">
    <property type="entry name" value="Ubiquitin-activating enzyme E1, FCCH domain"/>
    <property type="match status" value="1"/>
</dbReference>
<dbReference type="CDD" id="cd01491">
    <property type="entry name" value="Ube1_repeat1"/>
    <property type="match status" value="1"/>
</dbReference>
<gene>
    <name evidence="12" type="ORF">NP233_g2953</name>
</gene>
<dbReference type="InterPro" id="IPR019572">
    <property type="entry name" value="UBA_E1_SCCH"/>
</dbReference>
<dbReference type="Gene3D" id="3.40.50.12550">
    <property type="entry name" value="Ubiquitin-activating enzyme E1, inactive adenylation domain, subdomain 2"/>
    <property type="match status" value="1"/>
</dbReference>
<evidence type="ECO:0000313" key="13">
    <source>
        <dbReference type="Proteomes" id="UP001213000"/>
    </source>
</evidence>
<dbReference type="CDD" id="cd01490">
    <property type="entry name" value="Ube1_repeat2"/>
    <property type="match status" value="1"/>
</dbReference>
<keyword evidence="8" id="KW-0833">Ubl conjugation pathway</keyword>
<evidence type="ECO:0000259" key="11">
    <source>
        <dbReference type="SMART" id="SM00985"/>
    </source>
</evidence>
<dbReference type="GO" id="GO:0005524">
    <property type="term" value="F:ATP binding"/>
    <property type="evidence" value="ECO:0007669"/>
    <property type="project" value="UniProtKB-KW"/>
</dbReference>
<dbReference type="InterPro" id="IPR045886">
    <property type="entry name" value="ThiF/MoeB/HesA"/>
</dbReference>
<keyword evidence="13" id="KW-1185">Reference proteome</keyword>
<dbReference type="Proteomes" id="UP001213000">
    <property type="component" value="Unassembled WGS sequence"/>
</dbReference>
<dbReference type="Pfam" id="PF09358">
    <property type="entry name" value="E1_UFD"/>
    <property type="match status" value="1"/>
</dbReference>
<dbReference type="Gene3D" id="3.10.290.60">
    <property type="entry name" value="Ubiquitin-activating enzyme E1, UFD domain"/>
    <property type="match status" value="1"/>
</dbReference>
<dbReference type="InterPro" id="IPR038252">
    <property type="entry name" value="UBA_E1_C_sf"/>
</dbReference>
<dbReference type="InterPro" id="IPR018965">
    <property type="entry name" value="Ub-activating_enz_E1_C"/>
</dbReference>
<evidence type="ECO:0000256" key="10">
    <source>
        <dbReference type="ARBA" id="ARBA00073786"/>
    </source>
</evidence>
<evidence type="ECO:0000256" key="4">
    <source>
        <dbReference type="ARBA" id="ARBA00011245"/>
    </source>
</evidence>
<dbReference type="EC" id="6.2.1.45" evidence="5"/>
<dbReference type="InterPro" id="IPR032418">
    <property type="entry name" value="E1_FCCH"/>
</dbReference>
<protein>
    <recommendedName>
        <fullName evidence="10">Ubiquitin-activating enzyme E1 1</fullName>
        <ecNumber evidence="5">6.2.1.45</ecNumber>
    </recommendedName>
</protein>
<proteinExistence type="inferred from homology"/>
<dbReference type="GO" id="GO:0004839">
    <property type="term" value="F:ubiquitin activating enzyme activity"/>
    <property type="evidence" value="ECO:0007669"/>
    <property type="project" value="UniProtKB-EC"/>
</dbReference>
<dbReference type="GO" id="GO:0005737">
    <property type="term" value="C:cytoplasm"/>
    <property type="evidence" value="ECO:0007669"/>
    <property type="project" value="TreeGrafter"/>
</dbReference>
<evidence type="ECO:0000256" key="3">
    <source>
        <dbReference type="ARBA" id="ARBA00005673"/>
    </source>
</evidence>
<comment type="caution">
    <text evidence="12">The sequence shown here is derived from an EMBL/GenBank/DDBJ whole genome shotgun (WGS) entry which is preliminary data.</text>
</comment>
<reference evidence="12" key="1">
    <citation type="submission" date="2022-07" db="EMBL/GenBank/DDBJ databases">
        <title>Genome Sequence of Leucocoprinus birnbaumii.</title>
        <authorList>
            <person name="Buettner E."/>
        </authorList>
    </citation>
    <scope>NUCLEOTIDE SEQUENCE</scope>
    <source>
        <strain evidence="12">VT141</strain>
    </source>
</reference>
<dbReference type="Gene3D" id="3.40.50.720">
    <property type="entry name" value="NAD(P)-binding Rossmann-like Domain"/>
    <property type="match status" value="1"/>
</dbReference>
<dbReference type="Pfam" id="PF10585">
    <property type="entry name" value="UBA_E1_SCCH"/>
    <property type="match status" value="1"/>
</dbReference>
<keyword evidence="7" id="KW-0547">Nucleotide-binding</keyword>
<dbReference type="GO" id="GO:0005634">
    <property type="term" value="C:nucleus"/>
    <property type="evidence" value="ECO:0007669"/>
    <property type="project" value="TreeGrafter"/>
</dbReference>
<name>A0AAD5YYP7_9AGAR</name>
<evidence type="ECO:0000256" key="5">
    <source>
        <dbReference type="ARBA" id="ARBA00012990"/>
    </source>
</evidence>
<evidence type="ECO:0000256" key="2">
    <source>
        <dbReference type="ARBA" id="ARBA00004906"/>
    </source>
</evidence>
<dbReference type="SMART" id="SM00985">
    <property type="entry name" value="UBA_e1_C"/>
    <property type="match status" value="1"/>
</dbReference>
<dbReference type="GO" id="GO:0006511">
    <property type="term" value="P:ubiquitin-dependent protein catabolic process"/>
    <property type="evidence" value="ECO:0007669"/>
    <property type="project" value="TreeGrafter"/>
</dbReference>